<protein>
    <submittedName>
        <fullName evidence="2">Uncharacterized protein</fullName>
    </submittedName>
</protein>
<proteinExistence type="predicted"/>
<feature type="compositionally biased region" description="Low complexity" evidence="1">
    <location>
        <begin position="488"/>
        <end position="504"/>
    </location>
</feature>
<dbReference type="OrthoDB" id="2983228at2759"/>
<feature type="compositionally biased region" description="Acidic residues" evidence="1">
    <location>
        <begin position="509"/>
        <end position="519"/>
    </location>
</feature>
<dbReference type="AlphaFoldDB" id="A0A9P3GHH7"/>
<sequence>MPLSVRGEVNSASGPRFQALTEVLRRLPRIQALWLRHDRYALDESTLYWVFFNSKAPLLASVRIEMTSRYGYEPCELLELPWSTAPLKHLELQRFRQNDRLNMCLRPTLTHLRLLSPLQSWGTKSMKQLCQCLREMSLLQELHIADFKSARYIPWGSILCDTVFLPSLSDLRVEAQPELCQCLLRTLDFPSSARLSLIHDWTIEDEDTLGEFNVEQVDDLITAYTSKIIRAEAHDASLVSTLSLRTRYVPGPRTLSYSRFRLLFEVWPASDRAIFNFSPPRKPTFHLETWLPDADFLLRRICSTLYLPGVRALFVDDMQVPRAAWTAALASLPQLAALCAVGFAADELPAALRPRADPATGSTLLCPALERLVLRDAVWQPYFGQGLCGLCASQVRHGGTAACDASAAGALGARLVRCLAQRAVHGARLKKLKIVRAVNFGERERERLEAVVDELLWDGVELVRAPEDGTDSSESDEDLVWISDWSTSHRTFSSDSRSASAESTYGTSSEDDEESSDSD</sequence>
<reference evidence="2 3" key="1">
    <citation type="submission" date="2021-08" db="EMBL/GenBank/DDBJ databases">
        <title>Draft Genome Sequence of Phanerochaete sordida strain YK-624.</title>
        <authorList>
            <person name="Mori T."/>
            <person name="Dohra H."/>
            <person name="Suzuki T."/>
            <person name="Kawagishi H."/>
            <person name="Hirai H."/>
        </authorList>
    </citation>
    <scope>NUCLEOTIDE SEQUENCE [LARGE SCALE GENOMIC DNA]</scope>
    <source>
        <strain evidence="2 3">YK-624</strain>
    </source>
</reference>
<evidence type="ECO:0000313" key="2">
    <source>
        <dbReference type="EMBL" id="GJE93780.1"/>
    </source>
</evidence>
<dbReference type="EMBL" id="BPQB01000035">
    <property type="protein sequence ID" value="GJE93780.1"/>
    <property type="molecule type" value="Genomic_DNA"/>
</dbReference>
<gene>
    <name evidence="2" type="ORF">PsYK624_099410</name>
</gene>
<name>A0A9P3GHH7_9APHY</name>
<evidence type="ECO:0000256" key="1">
    <source>
        <dbReference type="SAM" id="MobiDB-lite"/>
    </source>
</evidence>
<evidence type="ECO:0000313" key="3">
    <source>
        <dbReference type="Proteomes" id="UP000703269"/>
    </source>
</evidence>
<organism evidence="2 3">
    <name type="scientific">Phanerochaete sordida</name>
    <dbReference type="NCBI Taxonomy" id="48140"/>
    <lineage>
        <taxon>Eukaryota</taxon>
        <taxon>Fungi</taxon>
        <taxon>Dikarya</taxon>
        <taxon>Basidiomycota</taxon>
        <taxon>Agaricomycotina</taxon>
        <taxon>Agaricomycetes</taxon>
        <taxon>Polyporales</taxon>
        <taxon>Phanerochaetaceae</taxon>
        <taxon>Phanerochaete</taxon>
    </lineage>
</organism>
<comment type="caution">
    <text evidence="2">The sequence shown here is derived from an EMBL/GenBank/DDBJ whole genome shotgun (WGS) entry which is preliminary data.</text>
</comment>
<keyword evidence="3" id="KW-1185">Reference proteome</keyword>
<dbReference type="Proteomes" id="UP000703269">
    <property type="component" value="Unassembled WGS sequence"/>
</dbReference>
<feature type="region of interest" description="Disordered" evidence="1">
    <location>
        <begin position="488"/>
        <end position="519"/>
    </location>
</feature>
<accession>A0A9P3GHH7</accession>